<comment type="caution">
    <text evidence="3">The sequence shown here is derived from an EMBL/GenBank/DDBJ whole genome shotgun (WGS) entry which is preliminary data.</text>
</comment>
<reference evidence="3 4" key="1">
    <citation type="submission" date="2017-07" db="EMBL/GenBank/DDBJ databases">
        <title>Draft whole genome sequences of clinical Proprionibacteriaceae strains.</title>
        <authorList>
            <person name="Bernier A.-M."/>
            <person name="Bernard K."/>
            <person name="Domingo M.-C."/>
        </authorList>
    </citation>
    <scope>NUCLEOTIDE SEQUENCE [LARGE SCALE GENOMIC DNA]</scope>
    <source>
        <strain evidence="3 4">NML 030167</strain>
    </source>
</reference>
<dbReference type="InterPro" id="IPR036291">
    <property type="entry name" value="NAD(P)-bd_dom_sf"/>
</dbReference>
<gene>
    <name evidence="3" type="ORF">CGZ94_09535</name>
</gene>
<dbReference type="InterPro" id="IPR051265">
    <property type="entry name" value="HIBADH-related_NP60_sf"/>
</dbReference>
<name>A0A255GBE7_9ACTN</name>
<dbReference type="PANTHER" id="PTHR43580">
    <property type="entry name" value="OXIDOREDUCTASE GLYR1-RELATED"/>
    <property type="match status" value="1"/>
</dbReference>
<dbReference type="InterPro" id="IPR013328">
    <property type="entry name" value="6PGD_dom2"/>
</dbReference>
<dbReference type="SUPFAM" id="SSF51735">
    <property type="entry name" value="NAD(P)-binding Rossmann-fold domains"/>
    <property type="match status" value="1"/>
</dbReference>
<sequence length="303" mass="31363">MNLVVRRVGLIGCGEVGRILAEELRAQGIEVVAHDRKTGGDAEPLRRHADDHGVSLVATAADAVADAELVFSAVTARQAVPAAAAVADALAPGALLVDLNSASPQAKQQAAALVDAAAGRYVEAAVMTSVPPHRLRVPMLLGGPHAGQGAEILQSLGFTQVTAHDERLGIASATKLCRSVVIKGLEAIMVESLTTARAWGVEDAVLDSLAETFPGIDWEQQGDYFLHRVAQHGRRRSEEVAEAGAMVADAGLPGATAAGAAEVQAWVADRADDGSVTREPGHGWRELADQLLAATRARAAGQG</sequence>
<feature type="domain" description="6-phosphogluconate dehydrogenase NADP-binding" evidence="1">
    <location>
        <begin position="7"/>
        <end position="127"/>
    </location>
</feature>
<dbReference type="InterPro" id="IPR015814">
    <property type="entry name" value="Pgluconate_DH_NAD-bd_C"/>
</dbReference>
<evidence type="ECO:0000313" key="3">
    <source>
        <dbReference type="EMBL" id="OYO13238.1"/>
    </source>
</evidence>
<dbReference type="Proteomes" id="UP000215896">
    <property type="component" value="Unassembled WGS sequence"/>
</dbReference>
<organism evidence="3 4">
    <name type="scientific">Enemella evansiae</name>
    <dbReference type="NCBI Taxonomy" id="2016499"/>
    <lineage>
        <taxon>Bacteria</taxon>
        <taxon>Bacillati</taxon>
        <taxon>Actinomycetota</taxon>
        <taxon>Actinomycetes</taxon>
        <taxon>Propionibacteriales</taxon>
        <taxon>Propionibacteriaceae</taxon>
        <taxon>Enemella</taxon>
    </lineage>
</organism>
<dbReference type="Pfam" id="PF03446">
    <property type="entry name" value="NAD_binding_2"/>
    <property type="match status" value="1"/>
</dbReference>
<dbReference type="EMBL" id="NMVO01000013">
    <property type="protein sequence ID" value="OYO13238.1"/>
    <property type="molecule type" value="Genomic_DNA"/>
</dbReference>
<dbReference type="InterPro" id="IPR006115">
    <property type="entry name" value="6PGDH_NADP-bd"/>
</dbReference>
<dbReference type="Gene3D" id="3.40.50.720">
    <property type="entry name" value="NAD(P)-binding Rossmann-like Domain"/>
    <property type="match status" value="1"/>
</dbReference>
<dbReference type="PANTHER" id="PTHR43580:SF2">
    <property type="entry name" value="CYTOKINE-LIKE NUCLEAR FACTOR N-PAC"/>
    <property type="match status" value="1"/>
</dbReference>
<dbReference type="RefSeq" id="WP_094405507.1">
    <property type="nucleotide sequence ID" value="NZ_NMVO01000013.1"/>
</dbReference>
<feature type="domain" description="Phosphogluconate dehydrogenase NAD-binding putative C-terminal" evidence="2">
    <location>
        <begin position="196"/>
        <end position="267"/>
    </location>
</feature>
<proteinExistence type="predicted"/>
<dbReference type="GO" id="GO:0050661">
    <property type="term" value="F:NADP binding"/>
    <property type="evidence" value="ECO:0007669"/>
    <property type="project" value="InterPro"/>
</dbReference>
<keyword evidence="4" id="KW-1185">Reference proteome</keyword>
<dbReference type="Pfam" id="PF09130">
    <property type="entry name" value="DUF1932"/>
    <property type="match status" value="1"/>
</dbReference>
<dbReference type="InterPro" id="IPR008927">
    <property type="entry name" value="6-PGluconate_DH-like_C_sf"/>
</dbReference>
<evidence type="ECO:0000313" key="4">
    <source>
        <dbReference type="Proteomes" id="UP000215896"/>
    </source>
</evidence>
<dbReference type="AlphaFoldDB" id="A0A255GBE7"/>
<dbReference type="OrthoDB" id="943692at2"/>
<dbReference type="Gene3D" id="1.10.1040.10">
    <property type="entry name" value="N-(1-d-carboxylethyl)-l-norvaline Dehydrogenase, domain 2"/>
    <property type="match status" value="1"/>
</dbReference>
<protein>
    <submittedName>
        <fullName evidence="3">Dehydrogenase</fullName>
    </submittedName>
</protein>
<evidence type="ECO:0000259" key="2">
    <source>
        <dbReference type="Pfam" id="PF09130"/>
    </source>
</evidence>
<evidence type="ECO:0000259" key="1">
    <source>
        <dbReference type="Pfam" id="PF03446"/>
    </source>
</evidence>
<accession>A0A255GBE7</accession>
<dbReference type="SUPFAM" id="SSF48179">
    <property type="entry name" value="6-phosphogluconate dehydrogenase C-terminal domain-like"/>
    <property type="match status" value="1"/>
</dbReference>